<accession>A0ABM1ZHZ2</accession>
<evidence type="ECO:0000313" key="15">
    <source>
        <dbReference type="EnsemblMetazoa" id="AALFPA23_018689.P27428"/>
    </source>
</evidence>
<evidence type="ECO:0000259" key="12">
    <source>
        <dbReference type="Pfam" id="PF01433"/>
    </source>
</evidence>
<keyword evidence="3" id="KW-0472">Membrane</keyword>
<keyword evidence="3" id="KW-0325">Glycoprotein</keyword>
<organism evidence="15 16">
    <name type="scientific">Aedes albopictus</name>
    <name type="common">Asian tiger mosquito</name>
    <name type="synonym">Stegomyia albopicta</name>
    <dbReference type="NCBI Taxonomy" id="7160"/>
    <lineage>
        <taxon>Eukaryota</taxon>
        <taxon>Metazoa</taxon>
        <taxon>Ecdysozoa</taxon>
        <taxon>Arthropoda</taxon>
        <taxon>Hexapoda</taxon>
        <taxon>Insecta</taxon>
        <taxon>Pterygota</taxon>
        <taxon>Neoptera</taxon>
        <taxon>Endopterygota</taxon>
        <taxon>Diptera</taxon>
        <taxon>Nematocera</taxon>
        <taxon>Culicoidea</taxon>
        <taxon>Culicidae</taxon>
        <taxon>Culicinae</taxon>
        <taxon>Aedini</taxon>
        <taxon>Aedes</taxon>
        <taxon>Stegomyia</taxon>
    </lineage>
</organism>
<dbReference type="Gene3D" id="1.25.50.20">
    <property type="match status" value="1"/>
</dbReference>
<dbReference type="Gene3D" id="2.60.40.1910">
    <property type="match status" value="1"/>
</dbReference>
<proteinExistence type="inferred from homology"/>
<dbReference type="SUPFAM" id="SSF55486">
    <property type="entry name" value="Metalloproteases ('zincins'), catalytic domain"/>
    <property type="match status" value="1"/>
</dbReference>
<feature type="domain" description="ERAP1-like C-terminal" evidence="13">
    <location>
        <begin position="601"/>
        <end position="903"/>
    </location>
</feature>
<dbReference type="InterPro" id="IPR027268">
    <property type="entry name" value="Peptidase_M4/M1_CTD_sf"/>
</dbReference>
<comment type="subcellular location">
    <subcellularLocation>
        <location evidence="1">Cell membrane</location>
        <topology evidence="1">Lipid-anchor</topology>
        <topology evidence="1">GPI-anchor</topology>
    </subcellularLocation>
</comment>
<evidence type="ECO:0000256" key="1">
    <source>
        <dbReference type="ARBA" id="ARBA00004609"/>
    </source>
</evidence>
<keyword evidence="7 10" id="KW-0862">Zinc</keyword>
<dbReference type="Gene3D" id="2.60.40.1730">
    <property type="entry name" value="tricorn interacting facor f3 domain"/>
    <property type="match status" value="1"/>
</dbReference>
<comment type="similarity">
    <text evidence="2 10">Belongs to the peptidase M1 family.</text>
</comment>
<comment type="cofactor">
    <cofactor evidence="10">
        <name>Zn(2+)</name>
        <dbReference type="ChEBI" id="CHEBI:29105"/>
    </cofactor>
    <text evidence="10">Binds 1 zinc ion per subunit.</text>
</comment>
<dbReference type="EnsemblMetazoa" id="AALFPA23_018689.R27428">
    <property type="protein sequence ID" value="AALFPA23_018689.P27428"/>
    <property type="gene ID" value="AALFPA23_018689"/>
</dbReference>
<evidence type="ECO:0000259" key="14">
    <source>
        <dbReference type="Pfam" id="PF17900"/>
    </source>
</evidence>
<keyword evidence="6 10" id="KW-0378">Hydrolase</keyword>
<dbReference type="InterPro" id="IPR034016">
    <property type="entry name" value="M1_APN-typ"/>
</dbReference>
<dbReference type="InterPro" id="IPR001930">
    <property type="entry name" value="Peptidase_M1"/>
</dbReference>
<dbReference type="Gene3D" id="1.10.390.10">
    <property type="entry name" value="Neutral Protease Domain 2"/>
    <property type="match status" value="1"/>
</dbReference>
<dbReference type="GeneID" id="109622980"/>
<dbReference type="SUPFAM" id="SSF63737">
    <property type="entry name" value="Leukotriene A4 hydrolase N-terminal domain"/>
    <property type="match status" value="1"/>
</dbReference>
<evidence type="ECO:0000256" key="11">
    <source>
        <dbReference type="SAM" id="SignalP"/>
    </source>
</evidence>
<evidence type="ECO:0000256" key="4">
    <source>
        <dbReference type="ARBA" id="ARBA00022670"/>
    </source>
</evidence>
<protein>
    <recommendedName>
        <fullName evidence="10">Aminopeptidase</fullName>
        <ecNumber evidence="10">3.4.11.-</ecNumber>
    </recommendedName>
</protein>
<keyword evidence="5 10" id="KW-0479">Metal-binding</keyword>
<evidence type="ECO:0000256" key="9">
    <source>
        <dbReference type="ARBA" id="ARBA00023288"/>
    </source>
</evidence>
<keyword evidence="8 10" id="KW-0482">Metalloprotease</keyword>
<keyword evidence="11" id="KW-0732">Signal</keyword>
<evidence type="ECO:0000256" key="6">
    <source>
        <dbReference type="ARBA" id="ARBA00022801"/>
    </source>
</evidence>
<dbReference type="InterPro" id="IPR042097">
    <property type="entry name" value="Aminopeptidase_N-like_N_sf"/>
</dbReference>
<feature type="signal peptide" evidence="11">
    <location>
        <begin position="1"/>
        <end position="18"/>
    </location>
</feature>
<dbReference type="InterPro" id="IPR024571">
    <property type="entry name" value="ERAP1-like_C_dom"/>
</dbReference>
<evidence type="ECO:0000256" key="7">
    <source>
        <dbReference type="ARBA" id="ARBA00022833"/>
    </source>
</evidence>
<dbReference type="EC" id="3.4.11.-" evidence="10"/>
<evidence type="ECO:0000256" key="5">
    <source>
        <dbReference type="ARBA" id="ARBA00022723"/>
    </source>
</evidence>
<feature type="chain" id="PRO_5046175083" description="Aminopeptidase" evidence="11">
    <location>
        <begin position="19"/>
        <end position="950"/>
    </location>
</feature>
<keyword evidence="9" id="KW-0449">Lipoprotein</keyword>
<dbReference type="PANTHER" id="PTHR11533:SF290">
    <property type="entry name" value="AMINOPEPTIDASE"/>
    <property type="match status" value="1"/>
</dbReference>
<evidence type="ECO:0000256" key="2">
    <source>
        <dbReference type="ARBA" id="ARBA00010136"/>
    </source>
</evidence>
<dbReference type="InterPro" id="IPR050344">
    <property type="entry name" value="Peptidase_M1_aminopeptidases"/>
</dbReference>
<keyword evidence="3" id="KW-0336">GPI-anchor</keyword>
<dbReference type="Pfam" id="PF17900">
    <property type="entry name" value="Peptidase_M1_N"/>
    <property type="match status" value="1"/>
</dbReference>
<dbReference type="InterPro" id="IPR045357">
    <property type="entry name" value="Aminopeptidase_N-like_N"/>
</dbReference>
<dbReference type="Pfam" id="PF01433">
    <property type="entry name" value="Peptidase_M1"/>
    <property type="match status" value="1"/>
</dbReference>
<reference evidence="16" key="1">
    <citation type="journal article" date="2015" name="Proc. Natl. Acad. Sci. U.S.A.">
        <title>Genome sequence of the Asian Tiger mosquito, Aedes albopictus, reveals insights into its biology, genetics, and evolution.</title>
        <authorList>
            <person name="Chen X.G."/>
            <person name="Jiang X."/>
            <person name="Gu J."/>
            <person name="Xu M."/>
            <person name="Wu Y."/>
            <person name="Deng Y."/>
            <person name="Zhang C."/>
            <person name="Bonizzoni M."/>
            <person name="Dermauw W."/>
            <person name="Vontas J."/>
            <person name="Armbruster P."/>
            <person name="Huang X."/>
            <person name="Yang Y."/>
            <person name="Zhang H."/>
            <person name="He W."/>
            <person name="Peng H."/>
            <person name="Liu Y."/>
            <person name="Wu K."/>
            <person name="Chen J."/>
            <person name="Lirakis M."/>
            <person name="Topalis P."/>
            <person name="Van Leeuwen T."/>
            <person name="Hall A.B."/>
            <person name="Jiang X."/>
            <person name="Thorpe C."/>
            <person name="Mueller R.L."/>
            <person name="Sun C."/>
            <person name="Waterhouse R.M."/>
            <person name="Yan G."/>
            <person name="Tu Z.J."/>
            <person name="Fang X."/>
            <person name="James A.A."/>
        </authorList>
    </citation>
    <scope>NUCLEOTIDE SEQUENCE [LARGE SCALE GENOMIC DNA]</scope>
    <source>
        <strain evidence="16">Foshan</strain>
    </source>
</reference>
<name>A0ABM1ZHZ2_AEDAL</name>
<evidence type="ECO:0000256" key="8">
    <source>
        <dbReference type="ARBA" id="ARBA00023049"/>
    </source>
</evidence>
<sequence>MTPWNVLIVFCAISAVYGWYSHPRARDGYSLPDLISTDEKFEAYQQRQDAAVRNPIEAPYRIPNYIVPFHYGLWLRTGIHEGNLTFDGRADLYFRVTNPVRTIYVHSRGLNLINTELYMLPGDDLDGDRVLLERPRYTINQNREFIIFSSQRILVPTESYILHVEYSAELRTDDDGIYVSTYMNENRVRRHLIATQFQAISARTAFPCFDEPALKATFNLQIVHAEEYSAVSNTAVKEIEDYEEDGFQDYVTTKFERTPRMSPYLLAFLVSDFMYIAEGNQRVFTRPNAINQTEYALASGLRTLQAMDEYLGIPYTTHMSKLDQAAIPDFDAGAMENWGLCKYRESLLLFNPAVTTYRTRTWIDTIISHEYIHQWFGNKITNEWWSYLWLNEGFATLYEYYGAHLAAPEMEYFELFTLDVTQWALDADSREGTRPMSFSNGATFYDIWDLFDSIAYSKAGAVLNMFRGVLGDEVWRLMSSVYLSDNELEAVNPNDLIAAMEEASKDMDILPEGVSMREFVESWTEQTGYPVLEVRRNYRTDEIILSQDRFFNNKVVNNDPTEWIVPYNVVNQSAADFEFLNWDWLTERAVRLSTNVPDDRWIMVNKLQTGFYRVNYDVQNWYLIIDALVANWASVHRYNRAQLLDDAFHLARANRLDMEVFLDLMVYLQNEVEYPAWTAASPIISYFYNRLRGTPHYEHFQHFIYSLLEHVYGTLSIDSVSKDETNLHKFLKQTVSTWACRIENEDCLNRTHTLLSETVDRRGLVHPDISAVTYCFGLRGSTEREFVYVYDVLKTSDNQALRTLLIDSLGCSDDRTELRAYLYTAVGGEIDVNYTPAERRRVLNAVIAGSREGVDVMIDFLVDLYDYVLFHLGQGMLNSLVGSIASRTNNEEELERLEHLLGSLGSSIPPAVANSARATAARNMAWTSSREGLIVASFLESFSNNEQRVK</sequence>
<reference evidence="15" key="2">
    <citation type="submission" date="2025-05" db="UniProtKB">
        <authorList>
            <consortium name="EnsemblMetazoa"/>
        </authorList>
    </citation>
    <scope>IDENTIFICATION</scope>
    <source>
        <strain evidence="15">Foshan</strain>
    </source>
</reference>
<keyword evidence="16" id="KW-1185">Reference proteome</keyword>
<evidence type="ECO:0000256" key="10">
    <source>
        <dbReference type="RuleBase" id="RU364040"/>
    </source>
</evidence>
<feature type="domain" description="Aminopeptidase N-like N-terminal" evidence="14">
    <location>
        <begin position="68"/>
        <end position="265"/>
    </location>
</feature>
<dbReference type="Pfam" id="PF11838">
    <property type="entry name" value="ERAP1_C"/>
    <property type="match status" value="1"/>
</dbReference>
<dbReference type="CDD" id="cd09601">
    <property type="entry name" value="M1_APN-Q_like"/>
    <property type="match status" value="1"/>
</dbReference>
<keyword evidence="10" id="KW-0031">Aminopeptidase</keyword>
<evidence type="ECO:0000256" key="3">
    <source>
        <dbReference type="ARBA" id="ARBA00022622"/>
    </source>
</evidence>
<dbReference type="InterPro" id="IPR014782">
    <property type="entry name" value="Peptidase_M1_dom"/>
</dbReference>
<keyword evidence="4 10" id="KW-0645">Protease</keyword>
<dbReference type="PRINTS" id="PR00756">
    <property type="entry name" value="ALADIPTASE"/>
</dbReference>
<dbReference type="RefSeq" id="XP_062699451.1">
    <property type="nucleotide sequence ID" value="XM_062843467.1"/>
</dbReference>
<dbReference type="PANTHER" id="PTHR11533">
    <property type="entry name" value="PROTEASE M1 ZINC METALLOPROTEASE"/>
    <property type="match status" value="1"/>
</dbReference>
<evidence type="ECO:0000259" key="13">
    <source>
        <dbReference type="Pfam" id="PF11838"/>
    </source>
</evidence>
<dbReference type="Proteomes" id="UP000069940">
    <property type="component" value="Unassembled WGS sequence"/>
</dbReference>
<evidence type="ECO:0000313" key="16">
    <source>
        <dbReference type="Proteomes" id="UP000069940"/>
    </source>
</evidence>
<feature type="domain" description="Peptidase M1 membrane alanine aminopeptidase" evidence="12">
    <location>
        <begin position="295"/>
        <end position="523"/>
    </location>
</feature>